<dbReference type="CDD" id="cd06225">
    <property type="entry name" value="HAMP"/>
    <property type="match status" value="1"/>
</dbReference>
<keyword evidence="5" id="KW-0175">Coiled coil</keyword>
<feature type="domain" description="HAMP" evidence="9">
    <location>
        <begin position="353"/>
        <end position="405"/>
    </location>
</feature>
<feature type="region of interest" description="Disordered" evidence="6">
    <location>
        <begin position="655"/>
        <end position="676"/>
    </location>
</feature>
<dbReference type="InterPro" id="IPR029151">
    <property type="entry name" value="Sensor-like_sf"/>
</dbReference>
<keyword evidence="7" id="KW-0812">Transmembrane</keyword>
<feature type="region of interest" description="Disordered" evidence="6">
    <location>
        <begin position="430"/>
        <end position="457"/>
    </location>
</feature>
<keyword evidence="2" id="KW-0488">Methylation</keyword>
<dbReference type="FunFam" id="1.10.287.950:FF:000001">
    <property type="entry name" value="Methyl-accepting chemotaxis sensory transducer"/>
    <property type="match status" value="1"/>
</dbReference>
<evidence type="ECO:0000256" key="5">
    <source>
        <dbReference type="SAM" id="Coils"/>
    </source>
</evidence>
<dbReference type="InterPro" id="IPR051310">
    <property type="entry name" value="MCP_chemotaxis"/>
</dbReference>
<feature type="compositionally biased region" description="Polar residues" evidence="6">
    <location>
        <begin position="430"/>
        <end position="440"/>
    </location>
</feature>
<feature type="domain" description="Methyl-accepting transducer" evidence="8">
    <location>
        <begin position="410"/>
        <end position="639"/>
    </location>
</feature>
<accession>A0A6I2KT13</accession>
<dbReference type="PANTHER" id="PTHR43531:SF14">
    <property type="entry name" value="METHYL-ACCEPTING CHEMOTAXIS PROTEIN I-RELATED"/>
    <property type="match status" value="1"/>
</dbReference>
<feature type="transmembrane region" description="Helical" evidence="7">
    <location>
        <begin position="17"/>
        <end position="38"/>
    </location>
</feature>
<comment type="similarity">
    <text evidence="3">Belongs to the methyl-accepting chemotaxis (MCP) protein family.</text>
</comment>
<evidence type="ECO:0000259" key="9">
    <source>
        <dbReference type="PROSITE" id="PS50885"/>
    </source>
</evidence>
<dbReference type="SMART" id="SM00283">
    <property type="entry name" value="MA"/>
    <property type="match status" value="1"/>
</dbReference>
<reference evidence="10 11" key="1">
    <citation type="submission" date="2019-11" db="EMBL/GenBank/DDBJ databases">
        <title>Novel species isolated from a subtropical stream in China.</title>
        <authorList>
            <person name="Lu H."/>
        </authorList>
    </citation>
    <scope>NUCLEOTIDE SEQUENCE [LARGE SCALE GENOMIC DNA]</scope>
    <source>
        <strain evidence="10 11">FT80W</strain>
    </source>
</reference>
<proteinExistence type="inferred from homology"/>
<dbReference type="Gene3D" id="3.30.450.20">
    <property type="entry name" value="PAS domain"/>
    <property type="match status" value="1"/>
</dbReference>
<evidence type="ECO:0000256" key="3">
    <source>
        <dbReference type="ARBA" id="ARBA00029447"/>
    </source>
</evidence>
<dbReference type="Gene3D" id="1.10.287.950">
    <property type="entry name" value="Methyl-accepting chemotaxis protein"/>
    <property type="match status" value="1"/>
</dbReference>
<dbReference type="PROSITE" id="PS50111">
    <property type="entry name" value="CHEMOTAXIS_TRANSDUC_2"/>
    <property type="match status" value="1"/>
</dbReference>
<dbReference type="Pfam" id="PF00672">
    <property type="entry name" value="HAMP"/>
    <property type="match status" value="1"/>
</dbReference>
<evidence type="ECO:0000259" key="8">
    <source>
        <dbReference type="PROSITE" id="PS50111"/>
    </source>
</evidence>
<dbReference type="GO" id="GO:0005886">
    <property type="term" value="C:plasma membrane"/>
    <property type="evidence" value="ECO:0007669"/>
    <property type="project" value="TreeGrafter"/>
</dbReference>
<comment type="subcellular location">
    <subcellularLocation>
        <location evidence="1">Membrane</location>
    </subcellularLocation>
</comment>
<comment type="caution">
    <text evidence="10">The sequence shown here is derived from an EMBL/GenBank/DDBJ whole genome shotgun (WGS) entry which is preliminary data.</text>
</comment>
<keyword evidence="7" id="KW-1133">Transmembrane helix</keyword>
<evidence type="ECO:0000256" key="4">
    <source>
        <dbReference type="PROSITE-ProRule" id="PRU00284"/>
    </source>
</evidence>
<dbReference type="SUPFAM" id="SSF103190">
    <property type="entry name" value="Sensory domain-like"/>
    <property type="match status" value="1"/>
</dbReference>
<evidence type="ECO:0000256" key="7">
    <source>
        <dbReference type="SAM" id="Phobius"/>
    </source>
</evidence>
<feature type="coiled-coil region" evidence="5">
    <location>
        <begin position="610"/>
        <end position="648"/>
    </location>
</feature>
<evidence type="ECO:0000256" key="1">
    <source>
        <dbReference type="ARBA" id="ARBA00004370"/>
    </source>
</evidence>
<dbReference type="PROSITE" id="PS50885">
    <property type="entry name" value="HAMP"/>
    <property type="match status" value="1"/>
</dbReference>
<dbReference type="InterPro" id="IPR033462">
    <property type="entry name" value="Cache_3-Cache_2"/>
</dbReference>
<dbReference type="SUPFAM" id="SSF58104">
    <property type="entry name" value="Methyl-accepting chemotaxis protein (MCP) signaling domain"/>
    <property type="match status" value="1"/>
</dbReference>
<dbReference type="AlphaFoldDB" id="A0A6I2KT13"/>
<feature type="transmembrane region" description="Helical" evidence="7">
    <location>
        <begin position="332"/>
        <end position="351"/>
    </location>
</feature>
<dbReference type="CDD" id="cd12912">
    <property type="entry name" value="PDC2_MCP_like"/>
    <property type="match status" value="1"/>
</dbReference>
<dbReference type="Pfam" id="PF00015">
    <property type="entry name" value="MCPsignal"/>
    <property type="match status" value="1"/>
</dbReference>
<dbReference type="GO" id="GO:0006935">
    <property type="term" value="P:chemotaxis"/>
    <property type="evidence" value="ECO:0007669"/>
    <property type="project" value="TreeGrafter"/>
</dbReference>
<dbReference type="GO" id="GO:0004888">
    <property type="term" value="F:transmembrane signaling receptor activity"/>
    <property type="evidence" value="ECO:0007669"/>
    <property type="project" value="TreeGrafter"/>
</dbReference>
<keyword evidence="7" id="KW-0472">Membrane</keyword>
<dbReference type="RefSeq" id="WP_154372890.1">
    <property type="nucleotide sequence ID" value="NZ_WKJK01000001.1"/>
</dbReference>
<keyword evidence="11" id="KW-1185">Reference proteome</keyword>
<keyword evidence="4" id="KW-0807">Transducer</keyword>
<name>A0A6I2KT13_9BURK</name>
<evidence type="ECO:0000313" key="10">
    <source>
        <dbReference type="EMBL" id="MRW88918.1"/>
    </source>
</evidence>
<evidence type="ECO:0000256" key="2">
    <source>
        <dbReference type="ARBA" id="ARBA00022481"/>
    </source>
</evidence>
<dbReference type="EMBL" id="WKJK01000001">
    <property type="protein sequence ID" value="MRW88918.1"/>
    <property type="molecule type" value="Genomic_DNA"/>
</dbReference>
<dbReference type="PANTHER" id="PTHR43531">
    <property type="entry name" value="PROTEIN ICFG"/>
    <property type="match status" value="1"/>
</dbReference>
<evidence type="ECO:0000313" key="11">
    <source>
        <dbReference type="Proteomes" id="UP000433309"/>
    </source>
</evidence>
<dbReference type="CDD" id="cd11386">
    <property type="entry name" value="MCP_signal"/>
    <property type="match status" value="1"/>
</dbReference>
<evidence type="ECO:0000256" key="6">
    <source>
        <dbReference type="SAM" id="MobiDB-lite"/>
    </source>
</evidence>
<dbReference type="SMART" id="SM00304">
    <property type="entry name" value="HAMP"/>
    <property type="match status" value="1"/>
</dbReference>
<dbReference type="InterPro" id="IPR003660">
    <property type="entry name" value="HAMP_dom"/>
</dbReference>
<sequence>MKTITINPRNWGVGTKITVFTFGLMTVIMAILLTLINMSTSAMLKERARANVAYNLSGISNTVEVFNTAMMNDASSFARLFAAEFNSARFELDPATTVDIGGKPTPSLKYAGKTLNMDFSIPDKFTNDTGVVATIFAASGEEFVRVTTSLKKENGERAVGTQLDHAHPSYPLLRAGNSYIGFANLFGKPYITQYDPIKDAGGKVIGVLFIGMDISKNMDVLKQKIKAITIGETGYIYVINAAAKDQGKALIHPSKEGENLIEAKSSDGRQFLKEMLEAKEGGMTYDWTEKEGAAPREKMVEFHTFKPWNWLIVGGTYTEEITREAGQLRNRYALIGLVSLAVFAVALFLLVRAVVSRPLARAEEAAERIADGDLDVHLVIDNKDEIGLVLRSLNNISKSLSGVVGQVRAGAEQITTASSEIAQGNLDLSQRTEEQASSLEETAASMEELSSAVTQNAENASQANQMALAASGVATRGGEVVAQVVETMGSINESSRKIVDIISVIDGIAFQTNILALNAAVEAARAGEQGRGFAVVASEVRNLAQRSATAAKEIKALIDDSVNKVETGSKQVEQAGTTMREVVDSVRRVTDIMAEISHASEEQRAGISQVHEAITQMDQVTQQNAALVEEAAAAAQALQDQAHELEDVVRTFKLGSHAEHSGQPALRAPQQRLALK</sequence>
<gene>
    <name evidence="10" type="ORF">GJ699_02870</name>
</gene>
<dbReference type="InterPro" id="IPR004089">
    <property type="entry name" value="MCPsignal_dom"/>
</dbReference>
<dbReference type="GO" id="GO:0007165">
    <property type="term" value="P:signal transduction"/>
    <property type="evidence" value="ECO:0007669"/>
    <property type="project" value="UniProtKB-KW"/>
</dbReference>
<organism evidence="10 11">
    <name type="scientific">Duganella guangzhouensis</name>
    <dbReference type="NCBI Taxonomy" id="2666084"/>
    <lineage>
        <taxon>Bacteria</taxon>
        <taxon>Pseudomonadati</taxon>
        <taxon>Pseudomonadota</taxon>
        <taxon>Betaproteobacteria</taxon>
        <taxon>Burkholderiales</taxon>
        <taxon>Oxalobacteraceae</taxon>
        <taxon>Telluria group</taxon>
        <taxon>Duganella</taxon>
    </lineage>
</organism>
<dbReference type="Pfam" id="PF17201">
    <property type="entry name" value="Cache_3-Cache_2"/>
    <property type="match status" value="1"/>
</dbReference>
<protein>
    <submittedName>
        <fullName evidence="10">HAMP domain-containing protein</fullName>
    </submittedName>
</protein>
<dbReference type="Proteomes" id="UP000433309">
    <property type="component" value="Unassembled WGS sequence"/>
</dbReference>